<evidence type="ECO:0000259" key="3">
    <source>
        <dbReference type="Pfam" id="PF08669"/>
    </source>
</evidence>
<dbReference type="EMBL" id="CADCVU010000116">
    <property type="protein sequence ID" value="CAA9502200.1"/>
    <property type="molecule type" value="Genomic_DNA"/>
</dbReference>
<reference evidence="4" key="1">
    <citation type="submission" date="2020-02" db="EMBL/GenBank/DDBJ databases">
        <authorList>
            <person name="Meier V. D."/>
        </authorList>
    </citation>
    <scope>NUCLEOTIDE SEQUENCE</scope>
    <source>
        <strain evidence="4">AVDCRST_MAG45</strain>
    </source>
</reference>
<evidence type="ECO:0000313" key="4">
    <source>
        <dbReference type="EMBL" id="CAA9502200.1"/>
    </source>
</evidence>
<evidence type="ECO:0000256" key="1">
    <source>
        <dbReference type="ARBA" id="ARBA00022946"/>
    </source>
</evidence>
<dbReference type="PANTHER" id="PTHR22602">
    <property type="entry name" value="TRANSFERASE CAF17, MITOCHONDRIAL-RELATED"/>
    <property type="match status" value="1"/>
</dbReference>
<dbReference type="AlphaFoldDB" id="A0A6J4SKQ1"/>
<organism evidence="4">
    <name type="scientific">uncultured Solirubrobacterales bacterium</name>
    <dbReference type="NCBI Taxonomy" id="768556"/>
    <lineage>
        <taxon>Bacteria</taxon>
        <taxon>Bacillati</taxon>
        <taxon>Actinomycetota</taxon>
        <taxon>Thermoleophilia</taxon>
        <taxon>Solirubrobacterales</taxon>
        <taxon>environmental samples</taxon>
    </lineage>
</organism>
<dbReference type="Gene3D" id="3.30.1360.120">
    <property type="entry name" value="Probable tRNA modification gtpase trme, domain 1"/>
    <property type="match status" value="1"/>
</dbReference>
<dbReference type="PANTHER" id="PTHR22602:SF0">
    <property type="entry name" value="TRANSFERASE CAF17, MITOCHONDRIAL-RELATED"/>
    <property type="match status" value="1"/>
</dbReference>
<dbReference type="Pfam" id="PF08669">
    <property type="entry name" value="GCV_T_C"/>
    <property type="match status" value="1"/>
</dbReference>
<dbReference type="InterPro" id="IPR029043">
    <property type="entry name" value="GcvT/YgfZ_C"/>
</dbReference>
<dbReference type="InterPro" id="IPR017703">
    <property type="entry name" value="YgfZ/GCV_T_CS"/>
</dbReference>
<sequence>MTVASEYELLTERAGLADRSARGKLLLTGTEAAEFLQGQVSNDVEALAPGAGCYAAFLTPKGKMRGDMRVLRGEGWLWIDTEPETLPALARTIQMYSIGRDVSHRDVTSERAILSLVGPTARGALETEPPPVEHGHVDGEHGLYVTTDLGVDVICAAADADGVRAALGIDEVSVESAECRRIESGRPRHGLDTDAETIPQEAGLNERAVSFTKGCYVGQETVARLYYKGRPNRHLRGLRLSEPAAHGDPVVLGERLVANIGSACVSPRYGPIALALLRREASPGDTVAVGRGGGPAEVVELPFGSR</sequence>
<proteinExistence type="predicted"/>
<feature type="domain" description="Aminomethyltransferase C-terminal" evidence="3">
    <location>
        <begin position="233"/>
        <end position="303"/>
    </location>
</feature>
<dbReference type="NCBIfam" id="TIGR03317">
    <property type="entry name" value="ygfZ_signature"/>
    <property type="match status" value="1"/>
</dbReference>
<dbReference type="InterPro" id="IPR006222">
    <property type="entry name" value="GCVT_N"/>
</dbReference>
<evidence type="ECO:0000259" key="2">
    <source>
        <dbReference type="Pfam" id="PF01571"/>
    </source>
</evidence>
<dbReference type="GO" id="GO:0016226">
    <property type="term" value="P:iron-sulfur cluster assembly"/>
    <property type="evidence" value="ECO:0007669"/>
    <property type="project" value="TreeGrafter"/>
</dbReference>
<dbReference type="Pfam" id="PF01571">
    <property type="entry name" value="GCV_T"/>
    <property type="match status" value="1"/>
</dbReference>
<dbReference type="PIRSF" id="PIRSF006487">
    <property type="entry name" value="GcvT"/>
    <property type="match status" value="1"/>
</dbReference>
<feature type="domain" description="GCVT N-terminal" evidence="2">
    <location>
        <begin position="3"/>
        <end position="126"/>
    </location>
</feature>
<keyword evidence="1" id="KW-0809">Transit peptide</keyword>
<dbReference type="InterPro" id="IPR013977">
    <property type="entry name" value="GcvT_C"/>
</dbReference>
<dbReference type="SUPFAM" id="SSF103025">
    <property type="entry name" value="Folate-binding domain"/>
    <property type="match status" value="1"/>
</dbReference>
<dbReference type="InterPro" id="IPR045179">
    <property type="entry name" value="YgfZ/GcvT"/>
</dbReference>
<protein>
    <submittedName>
        <fullName evidence="4">tRNA-modifying protein YgfZ</fullName>
    </submittedName>
</protein>
<accession>A0A6J4SKQ1</accession>
<name>A0A6J4SKQ1_9ACTN</name>
<dbReference type="SUPFAM" id="SSF101790">
    <property type="entry name" value="Aminomethyltransferase beta-barrel domain"/>
    <property type="match status" value="1"/>
</dbReference>
<dbReference type="InterPro" id="IPR027266">
    <property type="entry name" value="TrmE/GcvT-like"/>
</dbReference>
<gene>
    <name evidence="4" type="ORF">AVDCRST_MAG45-1386</name>
</gene>